<evidence type="ECO:0000313" key="3">
    <source>
        <dbReference type="Proteomes" id="UP000016927"/>
    </source>
</evidence>
<dbReference type="EMBL" id="KB909453">
    <property type="protein sequence ID" value="EOB12114.1"/>
    <property type="molecule type" value="Genomic_DNA"/>
</dbReference>
<protein>
    <submittedName>
        <fullName evidence="2">Uncharacterized protein</fullName>
    </submittedName>
</protein>
<keyword evidence="3" id="KW-1185">Reference proteome</keyword>
<dbReference type="Proteomes" id="UP000016927">
    <property type="component" value="Unassembled WGS sequence"/>
</dbReference>
<proteinExistence type="predicted"/>
<keyword evidence="1" id="KW-1133">Transmembrane helix</keyword>
<dbReference type="VEuPathDB" id="MicrosporidiaDB:NBO_546g0003"/>
<name>R0M253_NOSB1</name>
<evidence type="ECO:0000256" key="1">
    <source>
        <dbReference type="SAM" id="Phobius"/>
    </source>
</evidence>
<keyword evidence="1" id="KW-0472">Membrane</keyword>
<evidence type="ECO:0000313" key="2">
    <source>
        <dbReference type="EMBL" id="EOB12114.1"/>
    </source>
</evidence>
<keyword evidence="1" id="KW-0812">Transmembrane</keyword>
<dbReference type="HOGENOM" id="CLU_2850285_0_0_1"/>
<gene>
    <name evidence="2" type="ORF">NBO_546g0003</name>
</gene>
<organism evidence="2 3">
    <name type="scientific">Nosema bombycis (strain CQ1 / CVCC 102059)</name>
    <name type="common">Microsporidian parasite</name>
    <name type="synonym">Pebrine of silkworm</name>
    <dbReference type="NCBI Taxonomy" id="578461"/>
    <lineage>
        <taxon>Eukaryota</taxon>
        <taxon>Fungi</taxon>
        <taxon>Fungi incertae sedis</taxon>
        <taxon>Microsporidia</taxon>
        <taxon>Nosematidae</taxon>
        <taxon>Nosema</taxon>
    </lineage>
</organism>
<reference evidence="2 3" key="1">
    <citation type="journal article" date="2013" name="BMC Genomics">
        <title>Comparative genomics of parasitic silkworm microsporidia reveal an association between genome expansion and host adaptation.</title>
        <authorList>
            <person name="Pan G."/>
            <person name="Xu J."/>
            <person name="Li T."/>
            <person name="Xia Q."/>
            <person name="Liu S.L."/>
            <person name="Zhang G."/>
            <person name="Li S."/>
            <person name="Li C."/>
            <person name="Liu H."/>
            <person name="Yang L."/>
            <person name="Liu T."/>
            <person name="Zhang X."/>
            <person name="Wu Z."/>
            <person name="Fan W."/>
            <person name="Dang X."/>
            <person name="Xiang H."/>
            <person name="Tao M."/>
            <person name="Li Y."/>
            <person name="Hu J."/>
            <person name="Li Z."/>
            <person name="Lin L."/>
            <person name="Luo J."/>
            <person name="Geng L."/>
            <person name="Wang L."/>
            <person name="Long M."/>
            <person name="Wan Y."/>
            <person name="He N."/>
            <person name="Zhang Z."/>
            <person name="Lu C."/>
            <person name="Keeling P.J."/>
            <person name="Wang J."/>
            <person name="Xiang Z."/>
            <person name="Zhou Z."/>
        </authorList>
    </citation>
    <scope>NUCLEOTIDE SEQUENCE [LARGE SCALE GENOMIC DNA]</scope>
    <source>
        <strain evidence="3">CQ1 / CVCC 102059</strain>
    </source>
</reference>
<feature type="transmembrane region" description="Helical" evidence="1">
    <location>
        <begin position="20"/>
        <end position="39"/>
    </location>
</feature>
<accession>R0M253</accession>
<dbReference type="AlphaFoldDB" id="R0M253"/>
<sequence length="65" mass="7906">MLSFINIQYLYYTYLQSLCFSQYQILVILGLITIHHSFFNFPNHLSFFNNNVFLLLITRIHRFIT</sequence>